<keyword evidence="4" id="KW-0472">Membrane</keyword>
<protein>
    <recommendedName>
        <fullName evidence="10">Methionine ABC transporter substrate-binding protein</fullName>
    </recommendedName>
</protein>
<dbReference type="PROSITE" id="PS51257">
    <property type="entry name" value="PROKAR_LIPOPROTEIN"/>
    <property type="match status" value="1"/>
</dbReference>
<keyword evidence="6" id="KW-0449">Lipoprotein</keyword>
<evidence type="ECO:0000256" key="3">
    <source>
        <dbReference type="ARBA" id="ARBA00022729"/>
    </source>
</evidence>
<evidence type="ECO:0000313" key="8">
    <source>
        <dbReference type="EMBL" id="PLZ90212.1"/>
    </source>
</evidence>
<evidence type="ECO:0008006" key="10">
    <source>
        <dbReference type="Google" id="ProtNLM"/>
    </source>
</evidence>
<comment type="caution">
    <text evidence="8">The sequence shown here is derived from an EMBL/GenBank/DDBJ whole genome shotgun (WGS) entry which is preliminary data.</text>
</comment>
<evidence type="ECO:0000256" key="6">
    <source>
        <dbReference type="ARBA" id="ARBA00023288"/>
    </source>
</evidence>
<evidence type="ECO:0000256" key="7">
    <source>
        <dbReference type="SAM" id="SignalP"/>
    </source>
</evidence>
<evidence type="ECO:0000256" key="5">
    <source>
        <dbReference type="ARBA" id="ARBA00023139"/>
    </source>
</evidence>
<evidence type="ECO:0000256" key="1">
    <source>
        <dbReference type="ARBA" id="ARBA00004635"/>
    </source>
</evidence>
<dbReference type="Pfam" id="PF03180">
    <property type="entry name" value="Lipoprotein_9"/>
    <property type="match status" value="1"/>
</dbReference>
<keyword evidence="9" id="KW-1185">Reference proteome</keyword>
<proteinExistence type="inferred from homology"/>
<evidence type="ECO:0000256" key="2">
    <source>
        <dbReference type="ARBA" id="ARBA00008973"/>
    </source>
</evidence>
<comment type="subcellular location">
    <subcellularLocation>
        <location evidence="1">Membrane</location>
        <topology evidence="1">Lipid-anchor</topology>
    </subcellularLocation>
</comment>
<dbReference type="PANTHER" id="PTHR30429">
    <property type="entry name" value="D-METHIONINE-BINDING LIPOPROTEIN METQ"/>
    <property type="match status" value="1"/>
</dbReference>
<accession>A0A2N6K3N1</accession>
<dbReference type="InterPro" id="IPR004872">
    <property type="entry name" value="Lipoprotein_NlpA"/>
</dbReference>
<dbReference type="AlphaFoldDB" id="A0A2N6K3N1"/>
<dbReference type="GO" id="GO:0016020">
    <property type="term" value="C:membrane"/>
    <property type="evidence" value="ECO:0007669"/>
    <property type="project" value="UniProtKB-SubCell"/>
</dbReference>
<organism evidence="8 9">
    <name type="scientific">Fischerella muscicola CCMEE 5323</name>
    <dbReference type="NCBI Taxonomy" id="2019572"/>
    <lineage>
        <taxon>Bacteria</taxon>
        <taxon>Bacillati</taxon>
        <taxon>Cyanobacteriota</taxon>
        <taxon>Cyanophyceae</taxon>
        <taxon>Nostocales</taxon>
        <taxon>Hapalosiphonaceae</taxon>
        <taxon>Fischerella</taxon>
    </lineage>
</organism>
<keyword evidence="3 7" id="KW-0732">Signal</keyword>
<dbReference type="Proteomes" id="UP000235036">
    <property type="component" value="Unassembled WGS sequence"/>
</dbReference>
<sequence>MNIKINRRFFFIVFTSFTATIFTSCSSPQNNGTTNTVTSPTATTAANAFASGTKEKIKVGVTPVPAGEILEFVKKNLAPQAGLDIEIVTFNDSVQNNTALKEGQIDANYFQHIPFMEDFGR</sequence>
<evidence type="ECO:0000256" key="4">
    <source>
        <dbReference type="ARBA" id="ARBA00023136"/>
    </source>
</evidence>
<dbReference type="EMBL" id="NRQW01000240">
    <property type="protein sequence ID" value="PLZ90212.1"/>
    <property type="molecule type" value="Genomic_DNA"/>
</dbReference>
<gene>
    <name evidence="8" type="ORF">CEN44_11245</name>
</gene>
<dbReference type="RefSeq" id="WP_016867786.1">
    <property type="nucleotide sequence ID" value="NZ_CAWNVR010000335.1"/>
</dbReference>
<reference evidence="8 9" key="1">
    <citation type="submission" date="2017-08" db="EMBL/GenBank/DDBJ databases">
        <title>Genomes of Fischerella (Mastigocladus) sp. strains.</title>
        <authorList>
            <person name="Miller S.R."/>
        </authorList>
    </citation>
    <scope>NUCLEOTIDE SEQUENCE [LARGE SCALE GENOMIC DNA]</scope>
    <source>
        <strain evidence="8 9">CCMEE 5323</strain>
    </source>
</reference>
<feature type="signal peptide" evidence="7">
    <location>
        <begin position="1"/>
        <end position="21"/>
    </location>
</feature>
<dbReference type="SUPFAM" id="SSF53850">
    <property type="entry name" value="Periplasmic binding protein-like II"/>
    <property type="match status" value="1"/>
</dbReference>
<dbReference type="Gene3D" id="3.40.190.10">
    <property type="entry name" value="Periplasmic binding protein-like II"/>
    <property type="match status" value="1"/>
</dbReference>
<evidence type="ECO:0000313" key="9">
    <source>
        <dbReference type="Proteomes" id="UP000235036"/>
    </source>
</evidence>
<keyword evidence="5" id="KW-0564">Palmitate</keyword>
<name>A0A2N6K3N1_FISMU</name>
<comment type="similarity">
    <text evidence="2">Belongs to the NlpA lipoprotein family.</text>
</comment>
<feature type="chain" id="PRO_5014607356" description="Methionine ABC transporter substrate-binding protein" evidence="7">
    <location>
        <begin position="22"/>
        <end position="121"/>
    </location>
</feature>
<dbReference type="PANTHER" id="PTHR30429:SF1">
    <property type="entry name" value="D-METHIONINE-BINDING LIPOPROTEIN METQ-RELATED"/>
    <property type="match status" value="1"/>
</dbReference>